<dbReference type="PANTHER" id="PTHR14969:SF13">
    <property type="entry name" value="AT30094P"/>
    <property type="match status" value="1"/>
</dbReference>
<keyword evidence="1" id="KW-1133">Transmembrane helix</keyword>
<dbReference type="PANTHER" id="PTHR14969">
    <property type="entry name" value="SPHINGOSINE-1-PHOSPHATE PHOSPHOHYDROLASE"/>
    <property type="match status" value="1"/>
</dbReference>
<keyword evidence="1" id="KW-0472">Membrane</keyword>
<dbReference type="SMART" id="SM00014">
    <property type="entry name" value="acidPPc"/>
    <property type="match status" value="1"/>
</dbReference>
<evidence type="ECO:0000313" key="3">
    <source>
        <dbReference type="EMBL" id="KAF4654006.1"/>
    </source>
</evidence>
<dbReference type="AlphaFoldDB" id="A0A7J6L4P2"/>
<dbReference type="Gene3D" id="1.20.144.10">
    <property type="entry name" value="Phosphatidic acid phosphatase type 2/haloperoxidase"/>
    <property type="match status" value="1"/>
</dbReference>
<dbReference type="EMBL" id="JAAPAO010000769">
    <property type="protein sequence ID" value="KAF4654006.1"/>
    <property type="molecule type" value="Genomic_DNA"/>
</dbReference>
<feature type="domain" description="Phosphatidic acid phosphatase type 2/haloperoxidase" evidence="2">
    <location>
        <begin position="82"/>
        <end position="214"/>
    </location>
</feature>
<evidence type="ECO:0000313" key="4">
    <source>
        <dbReference type="Proteomes" id="UP000591131"/>
    </source>
</evidence>
<name>A0A7J6L4P2_PERCH</name>
<dbReference type="InterPro" id="IPR000326">
    <property type="entry name" value="PAP2/HPO"/>
</dbReference>
<dbReference type="Pfam" id="PF01569">
    <property type="entry name" value="PAP2"/>
    <property type="match status" value="1"/>
</dbReference>
<keyword evidence="1" id="KW-0812">Transmembrane</keyword>
<feature type="transmembrane region" description="Helical" evidence="1">
    <location>
        <begin position="173"/>
        <end position="193"/>
    </location>
</feature>
<dbReference type="InterPro" id="IPR036938">
    <property type="entry name" value="PAP2/HPO_sf"/>
</dbReference>
<feature type="transmembrane region" description="Helical" evidence="1">
    <location>
        <begin position="199"/>
        <end position="217"/>
    </location>
</feature>
<evidence type="ECO:0000256" key="1">
    <source>
        <dbReference type="SAM" id="Phobius"/>
    </source>
</evidence>
<accession>A0A7J6L4P2</accession>
<dbReference type="SUPFAM" id="SSF48317">
    <property type="entry name" value="Acid phosphatase/Vanadium-dependent haloperoxidase"/>
    <property type="match status" value="1"/>
</dbReference>
<evidence type="ECO:0000259" key="2">
    <source>
        <dbReference type="SMART" id="SM00014"/>
    </source>
</evidence>
<dbReference type="CDD" id="cd01610">
    <property type="entry name" value="PAP2_like"/>
    <property type="match status" value="1"/>
</dbReference>
<feature type="transmembrane region" description="Helical" evidence="1">
    <location>
        <begin position="28"/>
        <end position="48"/>
    </location>
</feature>
<gene>
    <name evidence="3" type="ORF">FOL47_010179</name>
</gene>
<organism evidence="3 4">
    <name type="scientific">Perkinsus chesapeaki</name>
    <name type="common">Clam parasite</name>
    <name type="synonym">Perkinsus andrewsi</name>
    <dbReference type="NCBI Taxonomy" id="330153"/>
    <lineage>
        <taxon>Eukaryota</taxon>
        <taxon>Sar</taxon>
        <taxon>Alveolata</taxon>
        <taxon>Perkinsozoa</taxon>
        <taxon>Perkinsea</taxon>
        <taxon>Perkinsida</taxon>
        <taxon>Perkinsidae</taxon>
        <taxon>Perkinsus</taxon>
    </lineage>
</organism>
<feature type="transmembrane region" description="Helical" evidence="1">
    <location>
        <begin position="229"/>
        <end position="250"/>
    </location>
</feature>
<dbReference type="OrthoDB" id="10266771at2759"/>
<protein>
    <recommendedName>
        <fullName evidence="2">Phosphatidic acid phosphatase type 2/haloperoxidase domain-containing protein</fullName>
    </recommendedName>
</protein>
<keyword evidence="4" id="KW-1185">Reference proteome</keyword>
<comment type="caution">
    <text evidence="3">The sequence shown here is derived from an EMBL/GenBank/DDBJ whole genome shotgun (WGS) entry which is preliminary data.</text>
</comment>
<reference evidence="3 4" key="1">
    <citation type="submission" date="2020-04" db="EMBL/GenBank/DDBJ databases">
        <title>Perkinsus chesapeaki whole genome sequence.</title>
        <authorList>
            <person name="Bogema D.R."/>
        </authorList>
    </citation>
    <scope>NUCLEOTIDE SEQUENCE [LARGE SCALE GENOMIC DNA]</scope>
    <source>
        <strain evidence="3">ATCC PRA-425</strain>
    </source>
</reference>
<dbReference type="Proteomes" id="UP000591131">
    <property type="component" value="Unassembled WGS sequence"/>
</dbReference>
<proteinExistence type="predicted"/>
<sequence length="257" mass="28530">MFGVVDVVGSLVYTLFLMLAIPQEITPNYFVCVILPQWLLYVPFFTLVLHGKVPEKWIRALKALPFYVNNILVRLFLSPYATGVSNFFCLCTSAEQAVVLLLKRFVRRDRPCIAKWDKGDHPLSHVYRPVPFVSKTFRDMKTEGDESFPSGDACESTMFAVSVIALKGLHSTAGIAALILAFLSCFGRVYFHAHNVLDVVGGSSIGLVMTLLFLHYTKDSSGQYMGATTFVEVAACLAVLLPLFALANVVRRKVHLS</sequence>